<keyword evidence="4 6" id="KW-0975">Bacterial flagellum</keyword>
<dbReference type="EMBL" id="CP028519">
    <property type="protein sequence ID" value="AVY93335.1"/>
    <property type="molecule type" value="Genomic_DNA"/>
</dbReference>
<evidence type="ECO:0000256" key="6">
    <source>
        <dbReference type="PIRNR" id="PIRNR002889"/>
    </source>
</evidence>
<evidence type="ECO:0000313" key="10">
    <source>
        <dbReference type="Proteomes" id="UP000244173"/>
    </source>
</evidence>
<feature type="region of interest" description="Disordered" evidence="7">
    <location>
        <begin position="56"/>
        <end position="82"/>
    </location>
</feature>
<dbReference type="Pfam" id="PF00460">
    <property type="entry name" value="Flg_bb_rod"/>
    <property type="match status" value="1"/>
</dbReference>
<evidence type="ECO:0000256" key="1">
    <source>
        <dbReference type="ARBA" id="ARBA00004117"/>
    </source>
</evidence>
<evidence type="ECO:0000259" key="8">
    <source>
        <dbReference type="Pfam" id="PF00460"/>
    </source>
</evidence>
<keyword evidence="9" id="KW-0966">Cell projection</keyword>
<keyword evidence="9" id="KW-0969">Cilium</keyword>
<comment type="subcellular location">
    <subcellularLocation>
        <location evidence="1 6">Bacterial flagellum basal body</location>
    </subcellularLocation>
</comment>
<protein>
    <recommendedName>
        <fullName evidence="3 6">Flagellar basal body rod protein FlgB</fullName>
    </recommendedName>
</protein>
<dbReference type="InterPro" id="IPR001444">
    <property type="entry name" value="Flag_bb_rod_N"/>
</dbReference>
<sequence length="135" mass="14894">MLDKIAKHFELQQKSLDLRARRNEVIASNIANADTPNYKAVDFDFASALKAELAGTQSSLGMNRTDGRHLSGKQTSGSDGVEVQYRQAVQPSIDGNTVDMDQERSAFMDNSIHYQSTLTFLNRRISGLSDAIKGQ</sequence>
<dbReference type="GO" id="GO:0030694">
    <property type="term" value="C:bacterial-type flagellum basal body, rod"/>
    <property type="evidence" value="ECO:0007669"/>
    <property type="project" value="InterPro"/>
</dbReference>
<evidence type="ECO:0000256" key="4">
    <source>
        <dbReference type="ARBA" id="ARBA00023143"/>
    </source>
</evidence>
<dbReference type="AlphaFoldDB" id="A0A2S0P7N0"/>
<evidence type="ECO:0000256" key="5">
    <source>
        <dbReference type="ARBA" id="ARBA00024934"/>
    </source>
</evidence>
<dbReference type="KEGG" id="maer:DAI18_04200"/>
<reference evidence="9 10" key="1">
    <citation type="submission" date="2018-04" db="EMBL/GenBank/DDBJ databases">
        <title>Denitrifier Microvirgula.</title>
        <authorList>
            <person name="Anderson E."/>
            <person name="Jang J."/>
            <person name="Ishii S."/>
        </authorList>
    </citation>
    <scope>NUCLEOTIDE SEQUENCE [LARGE SCALE GENOMIC DNA]</scope>
    <source>
        <strain evidence="9 10">BE2.4</strain>
    </source>
</reference>
<feature type="domain" description="Flagellar basal body rod protein N-terminal" evidence="8">
    <location>
        <begin position="19"/>
        <end position="39"/>
    </location>
</feature>
<accession>A0A2S0P7N0</accession>
<dbReference type="GO" id="GO:0071978">
    <property type="term" value="P:bacterial-type flagellum-dependent swarming motility"/>
    <property type="evidence" value="ECO:0007669"/>
    <property type="project" value="TreeGrafter"/>
</dbReference>
<name>A0A2S0P7N0_9NEIS</name>
<organism evidence="9 10">
    <name type="scientific">Microvirgula aerodenitrificans</name>
    <dbReference type="NCBI Taxonomy" id="57480"/>
    <lineage>
        <taxon>Bacteria</taxon>
        <taxon>Pseudomonadati</taxon>
        <taxon>Pseudomonadota</taxon>
        <taxon>Betaproteobacteria</taxon>
        <taxon>Neisseriales</taxon>
        <taxon>Aquaspirillaceae</taxon>
        <taxon>Microvirgula</taxon>
    </lineage>
</organism>
<proteinExistence type="inferred from homology"/>
<dbReference type="InterPro" id="IPR006300">
    <property type="entry name" value="FlgB"/>
</dbReference>
<comment type="similarity">
    <text evidence="2 6">Belongs to the flagella basal body rod proteins family.</text>
</comment>
<keyword evidence="9" id="KW-0282">Flagellum</keyword>
<evidence type="ECO:0000313" key="9">
    <source>
        <dbReference type="EMBL" id="AVY93335.1"/>
    </source>
</evidence>
<dbReference type="STRING" id="1122240.GCA_000620105_00581"/>
<dbReference type="PIRSF" id="PIRSF002889">
    <property type="entry name" value="Rod_FlgB"/>
    <property type="match status" value="1"/>
</dbReference>
<evidence type="ECO:0000256" key="3">
    <source>
        <dbReference type="ARBA" id="ARBA00014376"/>
    </source>
</evidence>
<evidence type="ECO:0000256" key="2">
    <source>
        <dbReference type="ARBA" id="ARBA00009677"/>
    </source>
</evidence>
<comment type="function">
    <text evidence="5 6">Structural component of flagellum, the bacterial motility apparatus. Part of the rod structure of flagellar basal body.</text>
</comment>
<keyword evidence="10" id="KW-1185">Reference proteome</keyword>
<gene>
    <name evidence="9" type="primary">flgB</name>
    <name evidence="9" type="ORF">DAI18_04200</name>
</gene>
<dbReference type="RefSeq" id="WP_028498054.1">
    <property type="nucleotide sequence ID" value="NZ_CALFSO010000071.1"/>
</dbReference>
<dbReference type="PANTHER" id="PTHR30435:SF12">
    <property type="entry name" value="FLAGELLAR BASAL BODY ROD PROTEIN FLGB"/>
    <property type="match status" value="1"/>
</dbReference>
<dbReference type="PANTHER" id="PTHR30435">
    <property type="entry name" value="FLAGELLAR PROTEIN"/>
    <property type="match status" value="1"/>
</dbReference>
<evidence type="ECO:0000256" key="7">
    <source>
        <dbReference type="SAM" id="MobiDB-lite"/>
    </source>
</evidence>
<dbReference type="OrthoDB" id="9788334at2"/>
<dbReference type="NCBIfam" id="TIGR01396">
    <property type="entry name" value="FlgB"/>
    <property type="match status" value="1"/>
</dbReference>
<dbReference type="Proteomes" id="UP000244173">
    <property type="component" value="Chromosome"/>
</dbReference>
<comment type="subunit">
    <text evidence="6">The basal body constitutes a major portion of the flagellar organelle and consists of a number of rings mounted on a central rod.</text>
</comment>